<dbReference type="InterPro" id="IPR018060">
    <property type="entry name" value="HTH_AraC"/>
</dbReference>
<evidence type="ECO:0000256" key="1">
    <source>
        <dbReference type="ARBA" id="ARBA00023015"/>
    </source>
</evidence>
<evidence type="ECO:0000313" key="6">
    <source>
        <dbReference type="EMBL" id="REC60153.1"/>
    </source>
</evidence>
<reference evidence="7" key="1">
    <citation type="submission" date="2018-06" db="EMBL/GenBank/DDBJ databases">
        <authorList>
            <person name="Lum Nde A."/>
            <person name="Hugo C."/>
        </authorList>
    </citation>
    <scope>NUCLEOTIDE SEQUENCE [LARGE SCALE GENOMIC DNA]</scope>
    <source>
        <strain evidence="7">1_F178</strain>
    </source>
</reference>
<organism evidence="6 7">
    <name type="scientific">Chryseobacterium pennae</name>
    <dbReference type="NCBI Taxonomy" id="2258962"/>
    <lineage>
        <taxon>Bacteria</taxon>
        <taxon>Pseudomonadati</taxon>
        <taxon>Bacteroidota</taxon>
        <taxon>Flavobacteriia</taxon>
        <taxon>Flavobacteriales</taxon>
        <taxon>Weeksellaceae</taxon>
        <taxon>Chryseobacterium group</taxon>
        <taxon>Chryseobacterium</taxon>
    </lineage>
</organism>
<dbReference type="RefSeq" id="WP_115973001.1">
    <property type="nucleotide sequence ID" value="NZ_QNVT01000028.1"/>
</dbReference>
<dbReference type="GO" id="GO:0043565">
    <property type="term" value="F:sequence-specific DNA binding"/>
    <property type="evidence" value="ECO:0007669"/>
    <property type="project" value="InterPro"/>
</dbReference>
<dbReference type="Gene3D" id="1.10.10.60">
    <property type="entry name" value="Homeodomain-like"/>
    <property type="match status" value="2"/>
</dbReference>
<accession>A0A3D9C2Q4</accession>
<keyword evidence="4" id="KW-0812">Transmembrane</keyword>
<dbReference type="GO" id="GO:0003700">
    <property type="term" value="F:DNA-binding transcription factor activity"/>
    <property type="evidence" value="ECO:0007669"/>
    <property type="project" value="InterPro"/>
</dbReference>
<keyword evidence="4" id="KW-1133">Transmembrane helix</keyword>
<feature type="transmembrane region" description="Helical" evidence="4">
    <location>
        <begin position="378"/>
        <end position="398"/>
    </location>
</feature>
<keyword evidence="7" id="KW-1185">Reference proteome</keyword>
<evidence type="ECO:0000259" key="5">
    <source>
        <dbReference type="PROSITE" id="PS01124"/>
    </source>
</evidence>
<dbReference type="InterPro" id="IPR011990">
    <property type="entry name" value="TPR-like_helical_dom_sf"/>
</dbReference>
<proteinExistence type="predicted"/>
<dbReference type="InterPro" id="IPR009057">
    <property type="entry name" value="Homeodomain-like_sf"/>
</dbReference>
<evidence type="ECO:0000256" key="2">
    <source>
        <dbReference type="ARBA" id="ARBA00023125"/>
    </source>
</evidence>
<name>A0A3D9C2Q4_9FLAO</name>
<dbReference type="Pfam" id="PF12833">
    <property type="entry name" value="HTH_18"/>
    <property type="match status" value="1"/>
</dbReference>
<dbReference type="PANTHER" id="PTHR43280">
    <property type="entry name" value="ARAC-FAMILY TRANSCRIPTIONAL REGULATOR"/>
    <property type="match status" value="1"/>
</dbReference>
<feature type="domain" description="HTH araC/xylS-type" evidence="5">
    <location>
        <begin position="458"/>
        <end position="566"/>
    </location>
</feature>
<dbReference type="EMBL" id="QNVT01000028">
    <property type="protein sequence ID" value="REC60153.1"/>
    <property type="molecule type" value="Genomic_DNA"/>
</dbReference>
<dbReference type="PROSITE" id="PS01124">
    <property type="entry name" value="HTH_ARAC_FAMILY_2"/>
    <property type="match status" value="1"/>
</dbReference>
<dbReference type="Proteomes" id="UP000256686">
    <property type="component" value="Unassembled WGS sequence"/>
</dbReference>
<comment type="caution">
    <text evidence="6">The sequence shown here is derived from an EMBL/GenBank/DDBJ whole genome shotgun (WGS) entry which is preliminary data.</text>
</comment>
<evidence type="ECO:0000313" key="7">
    <source>
        <dbReference type="Proteomes" id="UP000256686"/>
    </source>
</evidence>
<dbReference type="SUPFAM" id="SSF48452">
    <property type="entry name" value="TPR-like"/>
    <property type="match status" value="2"/>
</dbReference>
<protein>
    <recommendedName>
        <fullName evidence="5">HTH araC/xylS-type domain-containing protein</fullName>
    </recommendedName>
</protein>
<dbReference type="AlphaFoldDB" id="A0A3D9C2Q4"/>
<evidence type="ECO:0000256" key="4">
    <source>
        <dbReference type="SAM" id="Phobius"/>
    </source>
</evidence>
<keyword evidence="3" id="KW-0804">Transcription</keyword>
<keyword evidence="1" id="KW-0805">Transcription regulation</keyword>
<gene>
    <name evidence="6" type="ORF">DRF65_22655</name>
</gene>
<evidence type="ECO:0000256" key="3">
    <source>
        <dbReference type="ARBA" id="ARBA00023163"/>
    </source>
</evidence>
<dbReference type="SMART" id="SM00342">
    <property type="entry name" value="HTH_ARAC"/>
    <property type="match status" value="1"/>
</dbReference>
<keyword evidence="2" id="KW-0238">DNA-binding</keyword>
<keyword evidence="4" id="KW-0472">Membrane</keyword>
<dbReference type="PANTHER" id="PTHR43280:SF34">
    <property type="entry name" value="ARAC-FAMILY TRANSCRIPTIONAL REGULATOR"/>
    <property type="match status" value="1"/>
</dbReference>
<dbReference type="SUPFAM" id="SSF46689">
    <property type="entry name" value="Homeodomain-like"/>
    <property type="match status" value="1"/>
</dbReference>
<sequence length="575" mass="67993">MMKFRYFILLILFYQLFYSQNNSTDSLKKYSYNDLSQKFYSYNNSNEIRNAKIISKYYLQKAKFEKKQEQISEGYVMMHFNEDLPNALKYLDSLQIITNNSNKDYYPARIYLLRGNLYSKFYNVKAALGNYVLTLEHAREKGNIRQIAFAEISIAYLNNYIGKYQDAANTLRHYLYDTDYLDKKDYDNIRVNLADTYIEINKIDSARILIEEGLLSNSENGNTNQYYGYLLESGFYNLKIKKYNIAIENLIQCKKYFFKTNNAKNQSYTLLFLGQSYAGLKETEKAIQTFTQLDSHIQQSKHIFPELREVYPYLINYYKEKNDKEKQLYFIEKFLKVDHILDSQFRYISRELPRRYDKPKILKEKENIINELKNKKTFFYSSLVALSLILIIFIFLYYKSKKAEKQHRKIAQDLIYSVNENKIKKEATSIKETFSGNLQEQEIIEDKTTKPISEDVAQTILKELESFEAKEQFINKGITLGSLAKKAKTNSKYLSEIINTYKGKNFAVYLNDLRIDYAINRLAKDKKFRSYKISSIAEELGYNTEQAFTMAFKKRTGTPLSVYLKEIERIVDPTD</sequence>
<dbReference type="Gene3D" id="1.25.40.10">
    <property type="entry name" value="Tetratricopeptide repeat domain"/>
    <property type="match status" value="1"/>
</dbReference>